<evidence type="ECO:0000259" key="1">
    <source>
        <dbReference type="Pfam" id="PF00534"/>
    </source>
</evidence>
<dbReference type="CAZy" id="GT4">
    <property type="family name" value="Glycosyltransferase Family 4"/>
</dbReference>
<dbReference type="PANTHER" id="PTHR12526:SF630">
    <property type="entry name" value="GLYCOSYLTRANSFERASE"/>
    <property type="match status" value="1"/>
</dbReference>
<dbReference type="Pfam" id="PF00534">
    <property type="entry name" value="Glycos_transf_1"/>
    <property type="match status" value="1"/>
</dbReference>
<name>A7I1X6_CAMHC</name>
<dbReference type="Proteomes" id="UP000002407">
    <property type="component" value="Chromosome"/>
</dbReference>
<dbReference type="AlphaFoldDB" id="A7I1X6"/>
<evidence type="ECO:0000259" key="2">
    <source>
        <dbReference type="Pfam" id="PF13439"/>
    </source>
</evidence>
<dbReference type="InterPro" id="IPR028098">
    <property type="entry name" value="Glyco_trans_4-like_N"/>
</dbReference>
<gene>
    <name evidence="3" type="ordered locus">CHAB381_0956</name>
</gene>
<evidence type="ECO:0000313" key="3">
    <source>
        <dbReference type="EMBL" id="ABS50906.1"/>
    </source>
</evidence>
<accession>A7I1X6</accession>
<keyword evidence="4" id="KW-1185">Reference proteome</keyword>
<dbReference type="InterPro" id="IPR001296">
    <property type="entry name" value="Glyco_trans_1"/>
</dbReference>
<dbReference type="Pfam" id="PF13439">
    <property type="entry name" value="Glyco_transf_4"/>
    <property type="match status" value="1"/>
</dbReference>
<proteinExistence type="predicted"/>
<protein>
    <submittedName>
        <fullName evidence="3">General glycosylation pathway protein</fullName>
    </submittedName>
</protein>
<dbReference type="eggNOG" id="COG0438">
    <property type="taxonomic scope" value="Bacteria"/>
</dbReference>
<organism evidence="3 4">
    <name type="scientific">Campylobacter hominis (strain ATCC BAA-381 / DSM 21671 / CCUG 45161 / LMG 19568 / NCTC 13146 / CH001A)</name>
    <dbReference type="NCBI Taxonomy" id="360107"/>
    <lineage>
        <taxon>Bacteria</taxon>
        <taxon>Pseudomonadati</taxon>
        <taxon>Campylobacterota</taxon>
        <taxon>Epsilonproteobacteria</taxon>
        <taxon>Campylobacterales</taxon>
        <taxon>Campylobacteraceae</taxon>
        <taxon>Campylobacter</taxon>
    </lineage>
</organism>
<dbReference type="GO" id="GO:0016757">
    <property type="term" value="F:glycosyltransferase activity"/>
    <property type="evidence" value="ECO:0007669"/>
    <property type="project" value="InterPro"/>
</dbReference>
<dbReference type="RefSeq" id="WP_012108810.1">
    <property type="nucleotide sequence ID" value="NC_009714.1"/>
</dbReference>
<dbReference type="STRING" id="360107.CHAB381_0956"/>
<dbReference type="PANTHER" id="PTHR12526">
    <property type="entry name" value="GLYCOSYLTRANSFERASE"/>
    <property type="match status" value="1"/>
</dbReference>
<reference evidence="4" key="1">
    <citation type="submission" date="2007-07" db="EMBL/GenBank/DDBJ databases">
        <title>Complete genome sequence of Campylobacter hominis ATCC BAA-381, a commensal isolated from the human gastrointestinal tract.</title>
        <authorList>
            <person name="Fouts D.E."/>
            <person name="Mongodin E.F."/>
            <person name="Puiu D."/>
            <person name="Sebastian Y."/>
            <person name="Miller W.G."/>
            <person name="Mandrell R.E."/>
            <person name="Nelson K.E."/>
        </authorList>
    </citation>
    <scope>NUCLEOTIDE SEQUENCE [LARGE SCALE GENOMIC DNA]</scope>
    <source>
        <strain evidence="4">ATCC BAA-381 / LMG 19568 / NCTC 13146 / CH001A</strain>
    </source>
</reference>
<dbReference type="EMBL" id="CP000776">
    <property type="protein sequence ID" value="ABS50906.1"/>
    <property type="molecule type" value="Genomic_DNA"/>
</dbReference>
<feature type="domain" description="Glycosyltransferase subfamily 4-like N-terminal" evidence="2">
    <location>
        <begin position="13"/>
        <end position="158"/>
    </location>
</feature>
<feature type="domain" description="Glycosyl transferase family 1" evidence="1">
    <location>
        <begin position="166"/>
        <end position="322"/>
    </location>
</feature>
<dbReference type="HOGENOM" id="CLU_009583_0_0_7"/>
<sequence>MKILFVIAALKNGGAERVLQVLVNHFCAKFEVCVAVLQDDEKLYKFDERVKFLYLNVYKSNLKFAKYRILRQTFKEQNPDLIISFIDWTNVACVIANFGLNYKLICTEHNSHEFLKSGIFTFVRNFCYKRADFLSVLTHSDLKYYKKFVKNAEVVYNPFFGEISNENFKKENSVISVGRLEKVKGYEIYFEALSLMDKTLLKQYKIYVAGDGSERENLQNSAKNLGLNVIFLGHQKNIAEFYKKSKIFVISSFSEGLSNVLIESAFYKCARISSATVGAKELIKDRKNGLLFKIGDAKELAKKLEILMKDENLQKKLIENADESLVNFMPGKILKQWEKIIETVVNK</sequence>
<dbReference type="KEGG" id="cha:CHAB381_0956"/>
<dbReference type="SUPFAM" id="SSF53756">
    <property type="entry name" value="UDP-Glycosyltransferase/glycogen phosphorylase"/>
    <property type="match status" value="1"/>
</dbReference>
<dbReference type="Gene3D" id="3.40.50.2000">
    <property type="entry name" value="Glycogen Phosphorylase B"/>
    <property type="match status" value="2"/>
</dbReference>
<dbReference type="OrthoDB" id="9775208at2"/>
<evidence type="ECO:0000313" key="4">
    <source>
        <dbReference type="Proteomes" id="UP000002407"/>
    </source>
</evidence>